<feature type="coiled-coil region" evidence="1">
    <location>
        <begin position="194"/>
        <end position="225"/>
    </location>
</feature>
<dbReference type="EMBL" id="CP115300">
    <property type="protein sequence ID" value="WBO66668.1"/>
    <property type="molecule type" value="Genomic_DNA"/>
</dbReference>
<proteinExistence type="predicted"/>
<evidence type="ECO:0000313" key="2">
    <source>
        <dbReference type="EMBL" id="WBO66668.1"/>
    </source>
</evidence>
<evidence type="ECO:0000313" key="3">
    <source>
        <dbReference type="Proteomes" id="UP001212326"/>
    </source>
</evidence>
<keyword evidence="3" id="KW-1185">Reference proteome</keyword>
<reference evidence="2 3" key="1">
    <citation type="submission" date="2022-12" db="EMBL/GenBank/DDBJ databases">
        <authorList>
            <person name="Mo P."/>
        </authorList>
    </citation>
    <scope>NUCLEOTIDE SEQUENCE [LARGE SCALE GENOMIC DNA]</scope>
    <source>
        <strain evidence="2 3">HUAS 2-6</strain>
    </source>
</reference>
<gene>
    <name evidence="2" type="ORF">O1G22_29630</name>
</gene>
<organism evidence="2 3">
    <name type="scientific">Streptomyces camelliae</name>
    <dbReference type="NCBI Taxonomy" id="3004093"/>
    <lineage>
        <taxon>Bacteria</taxon>
        <taxon>Bacillati</taxon>
        <taxon>Actinomycetota</taxon>
        <taxon>Actinomycetes</taxon>
        <taxon>Kitasatosporales</taxon>
        <taxon>Streptomycetaceae</taxon>
        <taxon>Streptomyces</taxon>
    </lineage>
</organism>
<sequence>MADSWVGGDIGTLRAMSDSYKNAKDKLDGVVKPLTSVVDKLATDASWKGDAASTFRAQWTADAITAGAFATLVYDAGKILGDLADALSTCDTALKNAEHVATRQGLPMADKGVVAPIVTSDPETAAALKEYEAACTEIQHTAQHARLVAADKLQGLYLQVTKKDSSVPTGDKVTIADFLRGLYASAAEDTRVGGKNARAEIDAARAEAQAAKKELKAERRVFQQQGRKMPDDLPAKSAYDDAVSKVKTLEDDILAADHGGDKLPYDRALNIKMVDAAHALRLGEGVEKLPDFLKEVPVLDVAAAGACGLLEAKDDHDKGWSWQHSVVVDGGVALGGLAVGAGITALLPVEGAVGVCVVGTGVIVGVTSVFDHAFHEHWSEDIHDHGVVGGLLHGTGNVMSDTWGDAKRYGNDVKGFGKSVWHGVTSFL</sequence>
<dbReference type="Gene3D" id="1.10.287.1060">
    <property type="entry name" value="ESAT-6-like"/>
    <property type="match status" value="1"/>
</dbReference>
<keyword evidence="1" id="KW-0175">Coiled coil</keyword>
<dbReference type="RefSeq" id="WP_270084113.1">
    <property type="nucleotide sequence ID" value="NZ_CP115300.1"/>
</dbReference>
<dbReference type="SUPFAM" id="SSF140453">
    <property type="entry name" value="EsxAB dimer-like"/>
    <property type="match status" value="1"/>
</dbReference>
<evidence type="ECO:0000256" key="1">
    <source>
        <dbReference type="SAM" id="Coils"/>
    </source>
</evidence>
<name>A0ABY7P7W2_9ACTN</name>
<dbReference type="InterPro" id="IPR036689">
    <property type="entry name" value="ESAT-6-like_sf"/>
</dbReference>
<dbReference type="Proteomes" id="UP001212326">
    <property type="component" value="Chromosome"/>
</dbReference>
<accession>A0ABY7P7W2</accession>
<protein>
    <submittedName>
        <fullName evidence="2">WXG100 family type VII secretion target</fullName>
    </submittedName>
</protein>